<evidence type="ECO:0000313" key="9">
    <source>
        <dbReference type="Proteomes" id="UP000663848"/>
    </source>
</evidence>
<dbReference type="Proteomes" id="UP000663862">
    <property type="component" value="Unassembled WGS sequence"/>
</dbReference>
<dbReference type="Proteomes" id="UP000663873">
    <property type="component" value="Unassembled WGS sequence"/>
</dbReference>
<feature type="domain" description="Endonuclease/exonuclease/phosphatase" evidence="1">
    <location>
        <begin position="12"/>
        <end position="98"/>
    </location>
</feature>
<evidence type="ECO:0000313" key="10">
    <source>
        <dbReference type="Proteomes" id="UP000663873"/>
    </source>
</evidence>
<dbReference type="GO" id="GO:0003824">
    <property type="term" value="F:catalytic activity"/>
    <property type="evidence" value="ECO:0007669"/>
    <property type="project" value="InterPro"/>
</dbReference>
<protein>
    <recommendedName>
        <fullName evidence="1">Endonuclease/exonuclease/phosphatase domain-containing protein</fullName>
    </recommendedName>
</protein>
<dbReference type="PANTHER" id="PTHR23227:SF85">
    <property type="entry name" value="CRANIOFACIAL DEVELOPMENT PROTEIN 2"/>
    <property type="match status" value="1"/>
</dbReference>
<dbReference type="PANTHER" id="PTHR23227">
    <property type="entry name" value="BUCENTAUR RELATED"/>
    <property type="match status" value="1"/>
</dbReference>
<evidence type="ECO:0000313" key="3">
    <source>
        <dbReference type="EMBL" id="CAF3421567.1"/>
    </source>
</evidence>
<dbReference type="EMBL" id="CAJOBO010003556">
    <property type="protein sequence ID" value="CAF4496399.1"/>
    <property type="molecule type" value="Genomic_DNA"/>
</dbReference>
<dbReference type="InterPro" id="IPR027124">
    <property type="entry name" value="Swc5/CFDP1/2"/>
</dbReference>
<reference evidence="8" key="1">
    <citation type="submission" date="2021-02" db="EMBL/GenBank/DDBJ databases">
        <authorList>
            <person name="Nowell W R."/>
        </authorList>
    </citation>
    <scope>NUCLEOTIDE SEQUENCE</scope>
</reference>
<evidence type="ECO:0000313" key="4">
    <source>
        <dbReference type="EMBL" id="CAF3623540.1"/>
    </source>
</evidence>
<dbReference type="AlphaFoldDB" id="A0A821MRS9"/>
<dbReference type="EMBL" id="CAJNXB010005382">
    <property type="protein sequence ID" value="CAF3421567.1"/>
    <property type="molecule type" value="Genomic_DNA"/>
</dbReference>
<dbReference type="InterPro" id="IPR005135">
    <property type="entry name" value="Endo/exonuclease/phosphatase"/>
</dbReference>
<dbReference type="OrthoDB" id="10030815at2759"/>
<dbReference type="Proteomes" id="UP000663825">
    <property type="component" value="Unassembled WGS sequence"/>
</dbReference>
<dbReference type="Proteomes" id="UP000663851">
    <property type="component" value="Unassembled WGS sequence"/>
</dbReference>
<dbReference type="EMBL" id="CAJOBR010004264">
    <property type="protein sequence ID" value="CAF4774429.1"/>
    <property type="molecule type" value="Genomic_DNA"/>
</dbReference>
<organism evidence="8 9">
    <name type="scientific">Rotaria socialis</name>
    <dbReference type="NCBI Taxonomy" id="392032"/>
    <lineage>
        <taxon>Eukaryota</taxon>
        <taxon>Metazoa</taxon>
        <taxon>Spiralia</taxon>
        <taxon>Gnathifera</taxon>
        <taxon>Rotifera</taxon>
        <taxon>Eurotatoria</taxon>
        <taxon>Bdelloidea</taxon>
        <taxon>Philodinida</taxon>
        <taxon>Philodinidae</taxon>
        <taxon>Rotaria</taxon>
    </lineage>
</organism>
<evidence type="ECO:0000313" key="5">
    <source>
        <dbReference type="EMBL" id="CAF4429224.1"/>
    </source>
</evidence>
<dbReference type="Proteomes" id="UP000663872">
    <property type="component" value="Unassembled WGS sequence"/>
</dbReference>
<evidence type="ECO:0000313" key="2">
    <source>
        <dbReference type="EMBL" id="CAF3347921.1"/>
    </source>
</evidence>
<gene>
    <name evidence="4" type="ORF">GRG538_LOCUS23797</name>
    <name evidence="6" type="ORF">HFQ381_LOCUS27433</name>
    <name evidence="2" type="ORF">LUA448_LOCUS12781</name>
    <name evidence="8" type="ORF">QYT958_LOCUS22352</name>
    <name evidence="3" type="ORF">TIS948_LOCUS29514</name>
    <name evidence="7" type="ORF">TSG867_LOCUS27865</name>
    <name evidence="5" type="ORF">UJA718_LOCUS21196</name>
</gene>
<evidence type="ECO:0000313" key="7">
    <source>
        <dbReference type="EMBL" id="CAF4601785.1"/>
    </source>
</evidence>
<accession>A0A821MRS9</accession>
<dbReference type="InterPro" id="IPR036691">
    <property type="entry name" value="Endo/exonu/phosph_ase_sf"/>
</dbReference>
<comment type="caution">
    <text evidence="8">The sequence shown here is derived from an EMBL/GenBank/DDBJ whole genome shotgun (WGS) entry which is preliminary data.</text>
</comment>
<dbReference type="EMBL" id="CAJNYD010001537">
    <property type="protein sequence ID" value="CAF3347921.1"/>
    <property type="molecule type" value="Genomic_DNA"/>
</dbReference>
<dbReference type="Proteomes" id="UP000663833">
    <property type="component" value="Unassembled WGS sequence"/>
</dbReference>
<evidence type="ECO:0000313" key="8">
    <source>
        <dbReference type="EMBL" id="CAF4774429.1"/>
    </source>
</evidence>
<dbReference type="EMBL" id="CAJOBQ010003305">
    <property type="protein sequence ID" value="CAF4601785.1"/>
    <property type="molecule type" value="Genomic_DNA"/>
</dbReference>
<dbReference type="Gene3D" id="3.60.10.10">
    <property type="entry name" value="Endonuclease/exonuclease/phosphatase"/>
    <property type="match status" value="1"/>
</dbReference>
<name>A0A821MRS9_9BILA</name>
<dbReference type="SUPFAM" id="SSF56219">
    <property type="entry name" value="DNase I-like"/>
    <property type="match status" value="1"/>
</dbReference>
<dbReference type="Pfam" id="PF14529">
    <property type="entry name" value="Exo_endo_phos_2"/>
    <property type="match status" value="1"/>
</dbReference>
<evidence type="ECO:0000313" key="6">
    <source>
        <dbReference type="EMBL" id="CAF4496399.1"/>
    </source>
</evidence>
<keyword evidence="10" id="KW-1185">Reference proteome</keyword>
<dbReference type="EMBL" id="CAJOBP010004086">
    <property type="protein sequence ID" value="CAF4429224.1"/>
    <property type="molecule type" value="Genomic_DNA"/>
</dbReference>
<dbReference type="EMBL" id="CAJNYT010003989">
    <property type="protein sequence ID" value="CAF3623540.1"/>
    <property type="molecule type" value="Genomic_DNA"/>
</dbReference>
<dbReference type="Proteomes" id="UP000663848">
    <property type="component" value="Unassembled WGS sequence"/>
</dbReference>
<sequence>MARFNGTPFKLTVINVYAPTSASSDDETEIFYDSIEHVLTQAPKKDIIIVTGDWNAKIGSDITHWESVMDRYGYGGRNQRGDRLLEFAALHNLYICNTRFQQKANRK</sequence>
<proteinExistence type="predicted"/>
<evidence type="ECO:0000259" key="1">
    <source>
        <dbReference type="Pfam" id="PF14529"/>
    </source>
</evidence>